<proteinExistence type="inferred from homology"/>
<keyword evidence="4" id="KW-0808">Transferase</keyword>
<evidence type="ECO:0000256" key="2">
    <source>
        <dbReference type="ARBA" id="ARBA00013346"/>
    </source>
</evidence>
<evidence type="ECO:0000256" key="3">
    <source>
        <dbReference type="ARBA" id="ARBA00030757"/>
    </source>
</evidence>
<dbReference type="STRING" id="1458425.SRAA_0444"/>
<evidence type="ECO:0000313" key="5">
    <source>
        <dbReference type="Proteomes" id="UP000067461"/>
    </source>
</evidence>
<protein>
    <recommendedName>
        <fullName evidence="2">Protein-L-isoaspartate O-methyltransferase</fullName>
    </recommendedName>
    <alternativeName>
        <fullName evidence="3">Protein L-isoaspartyl methyltransferase</fullName>
    </alternativeName>
</protein>
<dbReference type="KEGG" id="cbaa:SRAA_0444"/>
<comment type="similarity">
    <text evidence="1">Belongs to the methyltransferase superfamily. L-isoaspartyl/D-aspartyl protein methyltransferase family.</text>
</comment>
<dbReference type="Proteomes" id="UP000067461">
    <property type="component" value="Chromosome"/>
</dbReference>
<dbReference type="SUPFAM" id="SSF53335">
    <property type="entry name" value="S-adenosyl-L-methionine-dependent methyltransferases"/>
    <property type="match status" value="1"/>
</dbReference>
<dbReference type="HOGENOM" id="CLU_055432_2_1_4"/>
<dbReference type="AlphaFoldDB" id="A0A060NLD1"/>
<accession>A0A060NLD1</accession>
<sequence length="232" mass="25074">MSPAHPAFDFEQARFNMIEQQIRPWEVLDARVLQLLGELKREDFAPAAYRALALADVEIPLCRPAVEGACMLAPKIEARALQDLALQDTDSVLEIGTGSGYMAALLSRLSARVLSLEIDPALAEQARRNLSAAGIDNVEVRCADAAAQRCAACGSNAPYDAIVLSGSVAEVPADLLALLKTGGRLFAIVGQEPIMRATLVRRTGPANYSTEQPWDIVAPRLRGFPEASRFQF</sequence>
<gene>
    <name evidence="4" type="ORF">SRAA_0444</name>
</gene>
<dbReference type="PANTHER" id="PTHR11579">
    <property type="entry name" value="PROTEIN-L-ISOASPARTATE O-METHYLTRANSFERASE"/>
    <property type="match status" value="1"/>
</dbReference>
<reference evidence="4 5" key="1">
    <citation type="journal article" date="2014" name="Nat. Commun.">
        <title>Physiological and genomic features of highly alkaliphilic hydrogen-utilizing Betaproteobacteria from a continental serpentinizing site.</title>
        <authorList>
            <person name="Suzuki S."/>
            <person name="Kuenen J.G."/>
            <person name="Schipper K."/>
            <person name="van der Velde S."/>
            <person name="Ishii S."/>
            <person name="Wu A."/>
            <person name="Sorokin D.Y."/>
            <person name="Tenney A."/>
            <person name="Meng X.Y."/>
            <person name="Morrill P.L."/>
            <person name="Kamagata Y."/>
            <person name="Muyzer G."/>
            <person name="Nealson K.H."/>
        </authorList>
    </citation>
    <scope>NUCLEOTIDE SEQUENCE [LARGE SCALE GENOMIC DNA]</scope>
    <source>
        <strain evidence="4 5">A1</strain>
    </source>
</reference>
<dbReference type="Pfam" id="PF01135">
    <property type="entry name" value="PCMT"/>
    <property type="match status" value="1"/>
</dbReference>
<dbReference type="InterPro" id="IPR000682">
    <property type="entry name" value="PCMT"/>
</dbReference>
<dbReference type="Gene3D" id="3.40.50.150">
    <property type="entry name" value="Vaccinia Virus protein VP39"/>
    <property type="match status" value="1"/>
</dbReference>
<dbReference type="EMBL" id="AP014568">
    <property type="protein sequence ID" value="BAO80298.1"/>
    <property type="molecule type" value="Genomic_DNA"/>
</dbReference>
<organism evidence="4 5">
    <name type="scientific">Serpentinimonas raichei</name>
    <dbReference type="NCBI Taxonomy" id="1458425"/>
    <lineage>
        <taxon>Bacteria</taxon>
        <taxon>Pseudomonadati</taxon>
        <taxon>Pseudomonadota</taxon>
        <taxon>Betaproteobacteria</taxon>
        <taxon>Burkholderiales</taxon>
        <taxon>Comamonadaceae</taxon>
        <taxon>Serpentinimonas</taxon>
    </lineage>
</organism>
<dbReference type="GO" id="GO:0004719">
    <property type="term" value="F:protein-L-isoaspartate (D-aspartate) O-methyltransferase activity"/>
    <property type="evidence" value="ECO:0007669"/>
    <property type="project" value="InterPro"/>
</dbReference>
<evidence type="ECO:0000256" key="1">
    <source>
        <dbReference type="ARBA" id="ARBA00005369"/>
    </source>
</evidence>
<keyword evidence="4" id="KW-0489">Methyltransferase</keyword>
<dbReference type="GO" id="GO:0032259">
    <property type="term" value="P:methylation"/>
    <property type="evidence" value="ECO:0007669"/>
    <property type="project" value="UniProtKB-KW"/>
</dbReference>
<dbReference type="GO" id="GO:0005737">
    <property type="term" value="C:cytoplasm"/>
    <property type="evidence" value="ECO:0007669"/>
    <property type="project" value="TreeGrafter"/>
</dbReference>
<dbReference type="InterPro" id="IPR029063">
    <property type="entry name" value="SAM-dependent_MTases_sf"/>
</dbReference>
<keyword evidence="5" id="KW-1185">Reference proteome</keyword>
<name>A0A060NLD1_9BURK</name>
<evidence type="ECO:0000313" key="4">
    <source>
        <dbReference type="EMBL" id="BAO80298.1"/>
    </source>
</evidence>
<dbReference type="PANTHER" id="PTHR11579:SF18">
    <property type="entry name" value="PROTEIN-L-ISOASPARTATE O-METHYLTRANSFERASE"/>
    <property type="match status" value="1"/>
</dbReference>
<dbReference type="CDD" id="cd02440">
    <property type="entry name" value="AdoMet_MTases"/>
    <property type="match status" value="1"/>
</dbReference>